<evidence type="ECO:0000256" key="3">
    <source>
        <dbReference type="ARBA" id="ARBA00007090"/>
    </source>
</evidence>
<evidence type="ECO:0000259" key="19">
    <source>
        <dbReference type="Pfam" id="PF00905"/>
    </source>
</evidence>
<keyword evidence="15" id="KW-0961">Cell wall biogenesis/degradation</keyword>
<dbReference type="GO" id="GO:0008955">
    <property type="term" value="F:peptidoglycan glycosyltransferase activity"/>
    <property type="evidence" value="ECO:0007669"/>
    <property type="project" value="UniProtKB-EC"/>
</dbReference>
<proteinExistence type="inferred from homology"/>
<dbReference type="InterPro" id="IPR001264">
    <property type="entry name" value="Glyco_trans_51"/>
</dbReference>
<dbReference type="GO" id="GO:0006508">
    <property type="term" value="P:proteolysis"/>
    <property type="evidence" value="ECO:0007669"/>
    <property type="project" value="UniProtKB-KW"/>
</dbReference>
<evidence type="ECO:0000256" key="8">
    <source>
        <dbReference type="ARBA" id="ARBA00022676"/>
    </source>
</evidence>
<comment type="catalytic activity">
    <reaction evidence="17">
        <text>[GlcNAc-(1-&gt;4)-Mur2Ac(oyl-L-Ala-gamma-D-Glu-L-Lys-D-Ala-D-Ala)](n)-di-trans,octa-cis-undecaprenyl diphosphate + beta-D-GlcNAc-(1-&gt;4)-Mur2Ac(oyl-L-Ala-gamma-D-Glu-L-Lys-D-Ala-D-Ala)-di-trans,octa-cis-undecaprenyl diphosphate = [GlcNAc-(1-&gt;4)-Mur2Ac(oyl-L-Ala-gamma-D-Glu-L-Lys-D-Ala-D-Ala)](n+1)-di-trans,octa-cis-undecaprenyl diphosphate + di-trans,octa-cis-undecaprenyl diphosphate + H(+)</text>
        <dbReference type="Rhea" id="RHEA:23708"/>
        <dbReference type="Rhea" id="RHEA-COMP:9602"/>
        <dbReference type="Rhea" id="RHEA-COMP:9603"/>
        <dbReference type="ChEBI" id="CHEBI:15378"/>
        <dbReference type="ChEBI" id="CHEBI:58405"/>
        <dbReference type="ChEBI" id="CHEBI:60033"/>
        <dbReference type="ChEBI" id="CHEBI:78435"/>
        <dbReference type="EC" id="2.4.99.28"/>
    </reaction>
</comment>
<accession>A0A4R8DV18</accession>
<comment type="catalytic activity">
    <reaction evidence="16">
        <text>Preferential cleavage: (Ac)2-L-Lys-D-Ala-|-D-Ala. Also transpeptidation of peptidyl-alanyl moieties that are N-acyl substituents of D-alanine.</text>
        <dbReference type="EC" id="3.4.16.4"/>
    </reaction>
</comment>
<sequence length="790" mass="88870">MSTPVRLLWRVFLIGLALLFLFILLADLGVFGRMPSLSELENPSASLASEVIAADGTSMGKYYVQDRTNVEFKDISPNVINALIATEDKRFYEHSGIDFYRLGSAVLHLARDGGGSTITQQLAKNLFTNYSTNFVVRSTQKIKEWIIAVKLERNFTKNEILALYLNTVSFGENIYGIRNAARTFFQKEPAELNVDEAAVLIGMLKGNTLYNPRRNPIAAFNRRNTVINLMAAAGYISPMAATEAKRAPIQLNYIRMDENNGYAPYFRSYLEDELKDWCKHHLKANGQPYDLLRDGLKVYTTINIRMQTAAEEAAGRQLSYLQKLYFSQPEVRSGAIWRGHENIIEAAMKQSDRWNNLESAGVPEADIRKTFFVKVPMKVFAWNDKREKDTVMTPYDSIKYHKEIIQCSFMVMDPITGEVKAWVGGAGFKRFKYDHANIETKRQVGSTFKPILYTYAVENGYTPETMLPAGPVSMGGKEIDGKGGPMEVCLAWSYDPPAVYLMNQFQPQPIIHFAEQCGIESKLPPYASLALGAGDISLYEMMRAYTMFPGYGVNVKPIYLSRIEDRNGNILQTFVPDRKQVISEAAAYTMIRMMQGVVDFGTGASLRNVLGLQGEMAGKTGTMGKTGAQYGNKDLWYIGYTPQLLAGAWVGFDDPFLKITGEGNRIALPIWGYFFQKAYADKTLGIDPNAHFNIPASLKNDTQYDYQNFGSQYGNESNDEENSNGKAGDYNTVAPGKSEYVAPESHPDPEEQRVLREAERQGKTKKDTSPPADQKKTFWQRINPFRKRNN</sequence>
<dbReference type="SUPFAM" id="SSF53955">
    <property type="entry name" value="Lysozyme-like"/>
    <property type="match status" value="1"/>
</dbReference>
<dbReference type="GO" id="GO:0008360">
    <property type="term" value="P:regulation of cell shape"/>
    <property type="evidence" value="ECO:0007669"/>
    <property type="project" value="UniProtKB-KW"/>
</dbReference>
<evidence type="ECO:0000256" key="17">
    <source>
        <dbReference type="ARBA" id="ARBA00049902"/>
    </source>
</evidence>
<evidence type="ECO:0000256" key="13">
    <source>
        <dbReference type="ARBA" id="ARBA00023136"/>
    </source>
</evidence>
<evidence type="ECO:0000256" key="9">
    <source>
        <dbReference type="ARBA" id="ARBA00022679"/>
    </source>
</evidence>
<feature type="compositionally biased region" description="Polar residues" evidence="18">
    <location>
        <begin position="705"/>
        <end position="714"/>
    </location>
</feature>
<keyword evidence="6" id="KW-0121">Carboxypeptidase</keyword>
<feature type="domain" description="Penicillin-binding protein transpeptidase" evidence="19">
    <location>
        <begin position="408"/>
        <end position="643"/>
    </location>
</feature>
<dbReference type="SUPFAM" id="SSF56601">
    <property type="entry name" value="beta-lactamase/transpeptidase-like"/>
    <property type="match status" value="1"/>
</dbReference>
<comment type="caution">
    <text evidence="21">The sequence shown here is derived from an EMBL/GenBank/DDBJ whole genome shotgun (WGS) entry which is preliminary data.</text>
</comment>
<evidence type="ECO:0000256" key="2">
    <source>
        <dbReference type="ARBA" id="ARBA00004752"/>
    </source>
</evidence>
<dbReference type="OrthoDB" id="9766909at2"/>
<evidence type="ECO:0000313" key="21">
    <source>
        <dbReference type="EMBL" id="TDX01021.1"/>
    </source>
</evidence>
<keyword evidence="13" id="KW-0472">Membrane</keyword>
<dbReference type="RefSeq" id="WP_133993217.1">
    <property type="nucleotide sequence ID" value="NZ_SODV01000001.1"/>
</dbReference>
<keyword evidence="7" id="KW-0645">Protease</keyword>
<dbReference type="GO" id="GO:0009002">
    <property type="term" value="F:serine-type D-Ala-D-Ala carboxypeptidase activity"/>
    <property type="evidence" value="ECO:0007669"/>
    <property type="project" value="UniProtKB-EC"/>
</dbReference>
<dbReference type="GO" id="GO:0009252">
    <property type="term" value="P:peptidoglycan biosynthetic process"/>
    <property type="evidence" value="ECO:0007669"/>
    <property type="project" value="UniProtKB-KW"/>
</dbReference>
<dbReference type="Gene3D" id="1.10.3810.10">
    <property type="entry name" value="Biosynthetic peptidoglycan transglycosylase-like"/>
    <property type="match status" value="1"/>
</dbReference>
<dbReference type="EMBL" id="SODV01000001">
    <property type="protein sequence ID" value="TDX01021.1"/>
    <property type="molecule type" value="Genomic_DNA"/>
</dbReference>
<dbReference type="GO" id="GO:0008658">
    <property type="term" value="F:penicillin binding"/>
    <property type="evidence" value="ECO:0007669"/>
    <property type="project" value="InterPro"/>
</dbReference>
<dbReference type="GO" id="GO:0005886">
    <property type="term" value="C:plasma membrane"/>
    <property type="evidence" value="ECO:0007669"/>
    <property type="project" value="UniProtKB-SubCell"/>
</dbReference>
<keyword evidence="10" id="KW-0378">Hydrolase</keyword>
<keyword evidence="14" id="KW-0511">Multifunctional enzyme</keyword>
<feature type="region of interest" description="Disordered" evidence="18">
    <location>
        <begin position="705"/>
        <end position="790"/>
    </location>
</feature>
<evidence type="ECO:0000259" key="20">
    <source>
        <dbReference type="Pfam" id="PF00912"/>
    </source>
</evidence>
<feature type="domain" description="Glycosyl transferase family 51" evidence="20">
    <location>
        <begin position="57"/>
        <end position="230"/>
    </location>
</feature>
<evidence type="ECO:0000313" key="22">
    <source>
        <dbReference type="Proteomes" id="UP000294498"/>
    </source>
</evidence>
<dbReference type="InterPro" id="IPR023346">
    <property type="entry name" value="Lysozyme-like_dom_sf"/>
</dbReference>
<evidence type="ECO:0000256" key="15">
    <source>
        <dbReference type="ARBA" id="ARBA00023316"/>
    </source>
</evidence>
<keyword evidence="11" id="KW-0133">Cell shape</keyword>
<organism evidence="21 22">
    <name type="scientific">Dinghuibacter silviterrae</name>
    <dbReference type="NCBI Taxonomy" id="1539049"/>
    <lineage>
        <taxon>Bacteria</taxon>
        <taxon>Pseudomonadati</taxon>
        <taxon>Bacteroidota</taxon>
        <taxon>Chitinophagia</taxon>
        <taxon>Chitinophagales</taxon>
        <taxon>Chitinophagaceae</taxon>
        <taxon>Dinghuibacter</taxon>
    </lineage>
</organism>
<evidence type="ECO:0000256" key="16">
    <source>
        <dbReference type="ARBA" id="ARBA00034000"/>
    </source>
</evidence>
<evidence type="ECO:0000256" key="18">
    <source>
        <dbReference type="SAM" id="MobiDB-lite"/>
    </source>
</evidence>
<keyword evidence="22" id="KW-1185">Reference proteome</keyword>
<dbReference type="Proteomes" id="UP000294498">
    <property type="component" value="Unassembled WGS sequence"/>
</dbReference>
<reference evidence="21 22" key="1">
    <citation type="submission" date="2019-03" db="EMBL/GenBank/DDBJ databases">
        <title>Genomic Encyclopedia of Type Strains, Phase IV (KMG-IV): sequencing the most valuable type-strain genomes for metagenomic binning, comparative biology and taxonomic classification.</title>
        <authorList>
            <person name="Goeker M."/>
        </authorList>
    </citation>
    <scope>NUCLEOTIDE SEQUENCE [LARGE SCALE GENOMIC DNA]</scope>
    <source>
        <strain evidence="21 22">DSM 100059</strain>
    </source>
</reference>
<evidence type="ECO:0000256" key="6">
    <source>
        <dbReference type="ARBA" id="ARBA00022645"/>
    </source>
</evidence>
<evidence type="ECO:0000256" key="10">
    <source>
        <dbReference type="ARBA" id="ARBA00022801"/>
    </source>
</evidence>
<evidence type="ECO:0000256" key="5">
    <source>
        <dbReference type="ARBA" id="ARBA00022475"/>
    </source>
</evidence>
<keyword evidence="8" id="KW-0328">Glycosyltransferase</keyword>
<evidence type="ECO:0000256" key="14">
    <source>
        <dbReference type="ARBA" id="ARBA00023268"/>
    </source>
</evidence>
<dbReference type="InterPro" id="IPR001460">
    <property type="entry name" value="PCN-bd_Tpept"/>
</dbReference>
<name>A0A4R8DV18_9BACT</name>
<evidence type="ECO:0000256" key="11">
    <source>
        <dbReference type="ARBA" id="ARBA00022960"/>
    </source>
</evidence>
<dbReference type="PANTHER" id="PTHR32282:SF11">
    <property type="entry name" value="PENICILLIN-BINDING PROTEIN 1B"/>
    <property type="match status" value="1"/>
</dbReference>
<dbReference type="Gene3D" id="3.40.710.10">
    <property type="entry name" value="DD-peptidase/beta-lactamase superfamily"/>
    <property type="match status" value="1"/>
</dbReference>
<dbReference type="InterPro" id="IPR036950">
    <property type="entry name" value="PBP_transglycosylase"/>
</dbReference>
<dbReference type="InterPro" id="IPR050396">
    <property type="entry name" value="Glycosyltr_51/Transpeptidase"/>
</dbReference>
<comment type="similarity">
    <text evidence="3">In the C-terminal section; belongs to the transpeptidase family.</text>
</comment>
<comment type="similarity">
    <text evidence="4">In the N-terminal section; belongs to the glycosyltransferase 51 family.</text>
</comment>
<dbReference type="AlphaFoldDB" id="A0A4R8DV18"/>
<dbReference type="GO" id="GO:0030288">
    <property type="term" value="C:outer membrane-bounded periplasmic space"/>
    <property type="evidence" value="ECO:0007669"/>
    <property type="project" value="TreeGrafter"/>
</dbReference>
<feature type="compositionally biased region" description="Basic and acidic residues" evidence="18">
    <location>
        <begin position="745"/>
        <end position="776"/>
    </location>
</feature>
<evidence type="ECO:0000256" key="1">
    <source>
        <dbReference type="ARBA" id="ARBA00004236"/>
    </source>
</evidence>
<dbReference type="Pfam" id="PF00912">
    <property type="entry name" value="Transgly"/>
    <property type="match status" value="1"/>
</dbReference>
<gene>
    <name evidence="21" type="ORF">EDB95_2052</name>
</gene>
<keyword evidence="9" id="KW-0808">Transferase</keyword>
<comment type="pathway">
    <text evidence="2">Cell wall biogenesis; peptidoglycan biosynthesis.</text>
</comment>
<dbReference type="GO" id="GO:0071555">
    <property type="term" value="P:cell wall organization"/>
    <property type="evidence" value="ECO:0007669"/>
    <property type="project" value="UniProtKB-KW"/>
</dbReference>
<evidence type="ECO:0000256" key="4">
    <source>
        <dbReference type="ARBA" id="ARBA00007739"/>
    </source>
</evidence>
<dbReference type="PANTHER" id="PTHR32282">
    <property type="entry name" value="BINDING PROTEIN TRANSPEPTIDASE, PUTATIVE-RELATED"/>
    <property type="match status" value="1"/>
</dbReference>
<evidence type="ECO:0000256" key="7">
    <source>
        <dbReference type="ARBA" id="ARBA00022670"/>
    </source>
</evidence>
<dbReference type="Pfam" id="PF00905">
    <property type="entry name" value="Transpeptidase"/>
    <property type="match status" value="1"/>
</dbReference>
<evidence type="ECO:0000256" key="12">
    <source>
        <dbReference type="ARBA" id="ARBA00022984"/>
    </source>
</evidence>
<keyword evidence="5" id="KW-1003">Cell membrane</keyword>
<dbReference type="InterPro" id="IPR012338">
    <property type="entry name" value="Beta-lactam/transpept-like"/>
</dbReference>
<keyword evidence="12" id="KW-0573">Peptidoglycan synthesis</keyword>
<comment type="subcellular location">
    <subcellularLocation>
        <location evidence="1">Cell membrane</location>
    </subcellularLocation>
</comment>
<protein>
    <submittedName>
        <fullName evidence="21">Penicillin-binding protein 1A</fullName>
    </submittedName>
</protein>